<sequence>MFQVKVQLKEIKSPPIWRNIILPNRITFFELHHFIQIAFGLYDMHLFNFTKKSYPFEINLEYMRDEYFNSYNEGINYVDADKTLVLPYLLELNTLDYTYDFGDNWEFKITLMKVKVITSEEVPSVVSFRGENISEDCGGLGGLEEIRELAKTPDSKEYQEWVKWNPRILEDYDLPRVNKRLAKFYRLNNGDVILPYHIYDSEVEINW</sequence>
<gene>
    <name evidence="2" type="ORF">SAMN02746011_00184</name>
</gene>
<evidence type="ECO:0000313" key="2">
    <source>
        <dbReference type="EMBL" id="SJZ31389.1"/>
    </source>
</evidence>
<dbReference type="Gene3D" id="3.10.290.30">
    <property type="entry name" value="MM3350-like"/>
    <property type="match status" value="1"/>
</dbReference>
<dbReference type="EMBL" id="FUWO01000001">
    <property type="protein sequence ID" value="SJZ31389.1"/>
    <property type="molecule type" value="Genomic_DNA"/>
</dbReference>
<dbReference type="SUPFAM" id="SSF159941">
    <property type="entry name" value="MM3350-like"/>
    <property type="match status" value="1"/>
</dbReference>
<dbReference type="STRING" id="1121925.SAMN02746011_00184"/>
<dbReference type="AlphaFoldDB" id="A0A1T4JMH1"/>
<dbReference type="Proteomes" id="UP000189941">
    <property type="component" value="Unassembled WGS sequence"/>
</dbReference>
<dbReference type="OrthoDB" id="9801392at2"/>
<evidence type="ECO:0000259" key="1">
    <source>
        <dbReference type="Pfam" id="PF07929"/>
    </source>
</evidence>
<accession>A0A1T4JMH1</accession>
<dbReference type="PANTHER" id="PTHR41878">
    <property type="entry name" value="LEXA REPRESSOR-RELATED"/>
    <property type="match status" value="1"/>
</dbReference>
<reference evidence="3" key="1">
    <citation type="submission" date="2017-02" db="EMBL/GenBank/DDBJ databases">
        <authorList>
            <person name="Varghese N."/>
            <person name="Submissions S."/>
        </authorList>
    </citation>
    <scope>NUCLEOTIDE SEQUENCE [LARGE SCALE GENOMIC DNA]</scope>
    <source>
        <strain evidence="3">DSM 15739</strain>
    </source>
</reference>
<dbReference type="PANTHER" id="PTHR41878:SF1">
    <property type="entry name" value="TNPR PROTEIN"/>
    <property type="match status" value="1"/>
</dbReference>
<feature type="domain" description="Plasmid pRiA4b Orf3-like" evidence="1">
    <location>
        <begin position="2"/>
        <end position="176"/>
    </location>
</feature>
<protein>
    <submittedName>
        <fullName evidence="2">PRiA4b ORF-3-like protein</fullName>
    </submittedName>
</protein>
<dbReference type="Pfam" id="PF07929">
    <property type="entry name" value="PRiA4_ORF3"/>
    <property type="match status" value="1"/>
</dbReference>
<dbReference type="InterPro" id="IPR024047">
    <property type="entry name" value="MM3350-like_sf"/>
</dbReference>
<proteinExistence type="predicted"/>
<keyword evidence="3" id="KW-1185">Reference proteome</keyword>
<dbReference type="InterPro" id="IPR012912">
    <property type="entry name" value="Plasmid_pRiA4b_Orf3-like"/>
</dbReference>
<name>A0A1T4JMH1_9LACT</name>
<dbReference type="RefSeq" id="WP_078755059.1">
    <property type="nucleotide sequence ID" value="NZ_FUWO01000001.1"/>
</dbReference>
<evidence type="ECO:0000313" key="3">
    <source>
        <dbReference type="Proteomes" id="UP000189941"/>
    </source>
</evidence>
<organism evidence="2 3">
    <name type="scientific">Globicatella sulfidifaciens DSM 15739</name>
    <dbReference type="NCBI Taxonomy" id="1121925"/>
    <lineage>
        <taxon>Bacteria</taxon>
        <taxon>Bacillati</taxon>
        <taxon>Bacillota</taxon>
        <taxon>Bacilli</taxon>
        <taxon>Lactobacillales</taxon>
        <taxon>Aerococcaceae</taxon>
        <taxon>Globicatella</taxon>
    </lineage>
</organism>